<feature type="active site" evidence="16">
    <location>
        <position position="173"/>
    </location>
</feature>
<evidence type="ECO:0000256" key="7">
    <source>
        <dbReference type="ARBA" id="ARBA00022630"/>
    </source>
</evidence>
<evidence type="ECO:0000259" key="17">
    <source>
        <dbReference type="PROSITE" id="PS51387"/>
    </source>
</evidence>
<comment type="pathway">
    <text evidence="4 16">Cell wall biogenesis; peptidoglycan biosynthesis.</text>
</comment>
<dbReference type="GO" id="GO:0071949">
    <property type="term" value="F:FAD binding"/>
    <property type="evidence" value="ECO:0007669"/>
    <property type="project" value="InterPro"/>
</dbReference>
<dbReference type="EMBL" id="PKGS01000005">
    <property type="protein sequence ID" value="PKZ15827.1"/>
    <property type="molecule type" value="Genomic_DNA"/>
</dbReference>
<evidence type="ECO:0000256" key="3">
    <source>
        <dbReference type="ARBA" id="ARBA00004496"/>
    </source>
</evidence>
<evidence type="ECO:0000256" key="8">
    <source>
        <dbReference type="ARBA" id="ARBA00022827"/>
    </source>
</evidence>
<dbReference type="GO" id="GO:0005829">
    <property type="term" value="C:cytosol"/>
    <property type="evidence" value="ECO:0007669"/>
    <property type="project" value="TreeGrafter"/>
</dbReference>
<comment type="subcellular location">
    <subcellularLocation>
        <location evidence="3 16">Cytoplasm</location>
    </subcellularLocation>
</comment>
<feature type="active site" evidence="16">
    <location>
        <position position="293"/>
    </location>
</feature>
<keyword evidence="7 16" id="KW-0285">Flavoprotein</keyword>
<comment type="function">
    <text evidence="2 16">Cell wall formation.</text>
</comment>
<evidence type="ECO:0000256" key="5">
    <source>
        <dbReference type="ARBA" id="ARBA00022490"/>
    </source>
</evidence>
<dbReference type="UniPathway" id="UPA00219"/>
<dbReference type="InterPro" id="IPR006094">
    <property type="entry name" value="Oxid_FAD_bind_N"/>
</dbReference>
<dbReference type="InterPro" id="IPR011601">
    <property type="entry name" value="MurB_C"/>
</dbReference>
<dbReference type="GO" id="GO:0051301">
    <property type="term" value="P:cell division"/>
    <property type="evidence" value="ECO:0007669"/>
    <property type="project" value="UniProtKB-KW"/>
</dbReference>
<feature type="domain" description="FAD-binding PCMH-type" evidence="17">
    <location>
        <begin position="29"/>
        <end position="194"/>
    </location>
</feature>
<keyword evidence="20" id="KW-1185">Reference proteome</keyword>
<dbReference type="EC" id="1.3.1.98" evidence="16"/>
<dbReference type="GO" id="GO:0071555">
    <property type="term" value="P:cell wall organization"/>
    <property type="evidence" value="ECO:0007669"/>
    <property type="project" value="UniProtKB-KW"/>
</dbReference>
<gene>
    <name evidence="16 19" type="primary">murB</name>
    <name evidence="18" type="ORF">CYJ34_07355</name>
    <name evidence="19" type="ORF">NCTC9810_00953</name>
</gene>
<dbReference type="GO" id="GO:0008360">
    <property type="term" value="P:regulation of cell shape"/>
    <property type="evidence" value="ECO:0007669"/>
    <property type="project" value="UniProtKB-KW"/>
</dbReference>
<organism evidence="18 20">
    <name type="scientific">Anaerococcus octavius</name>
    <dbReference type="NCBI Taxonomy" id="54007"/>
    <lineage>
        <taxon>Bacteria</taxon>
        <taxon>Bacillati</taxon>
        <taxon>Bacillota</taxon>
        <taxon>Tissierellia</taxon>
        <taxon>Tissierellales</taxon>
        <taxon>Peptoniphilaceae</taxon>
        <taxon>Anaerococcus</taxon>
    </lineage>
</organism>
<evidence type="ECO:0000256" key="6">
    <source>
        <dbReference type="ARBA" id="ARBA00022618"/>
    </source>
</evidence>
<dbReference type="Pfam" id="PF02873">
    <property type="entry name" value="MurB_C"/>
    <property type="match status" value="1"/>
</dbReference>
<dbReference type="InterPro" id="IPR036318">
    <property type="entry name" value="FAD-bd_PCMH-like_sf"/>
</dbReference>
<dbReference type="OrthoDB" id="9804753at2"/>
<evidence type="ECO:0000256" key="11">
    <source>
        <dbReference type="ARBA" id="ARBA00022984"/>
    </source>
</evidence>
<name>A0A2I1M6U9_9FIRM</name>
<sequence>MDYKSIYESKRFGEILFDEPLKDYTTWGIGGPADVLVKPSNEDELKNLLIFNNENDIKTTVIGLGSNLLITDKGIRGCVLVLSENYDDIKLDGTAMTVLAGTSLNKAATTSISNHLTGMEEISGIPGTIGGAVAMNAGAYGKEIKDVCKSVKAFDFKGNEYNFTNEQMNFSYRHSKIFEQDLIVSSATFELLPDALDQAVLKYEDYTNRRETKQPLDKKSAGSTFKRPEGSYASKLIDECGLRGYRVGDCQVSEKHCGFIINAGNASCKEMLAFIEEVAGIVHEKTGFTLEREVKLIGEL</sequence>
<keyword evidence="6 16" id="KW-0132">Cell division</keyword>
<evidence type="ECO:0000256" key="2">
    <source>
        <dbReference type="ARBA" id="ARBA00003921"/>
    </source>
</evidence>
<keyword evidence="13 16" id="KW-0131">Cell cycle</keyword>
<dbReference type="EMBL" id="UFTA01000002">
    <property type="protein sequence ID" value="SUU92619.1"/>
    <property type="molecule type" value="Genomic_DNA"/>
</dbReference>
<dbReference type="Gene3D" id="3.90.78.10">
    <property type="entry name" value="UDP-N-acetylenolpyruvoylglucosamine reductase, C-terminal domain"/>
    <property type="match status" value="1"/>
</dbReference>
<keyword evidence="10 16" id="KW-0133">Cell shape</keyword>
<dbReference type="InterPro" id="IPR016169">
    <property type="entry name" value="FAD-bd_PCMH_sub2"/>
</dbReference>
<evidence type="ECO:0000313" key="19">
    <source>
        <dbReference type="EMBL" id="SUU92619.1"/>
    </source>
</evidence>
<comment type="similarity">
    <text evidence="16">Belongs to the MurB family.</text>
</comment>
<dbReference type="InterPro" id="IPR016167">
    <property type="entry name" value="FAD-bd_PCMH_sub1"/>
</dbReference>
<keyword evidence="8 16" id="KW-0274">FAD</keyword>
<dbReference type="GO" id="GO:0009252">
    <property type="term" value="P:peptidoglycan biosynthetic process"/>
    <property type="evidence" value="ECO:0007669"/>
    <property type="project" value="UniProtKB-UniRule"/>
</dbReference>
<proteinExistence type="inferred from homology"/>
<comment type="cofactor">
    <cofactor evidence="1 16">
        <name>FAD</name>
        <dbReference type="ChEBI" id="CHEBI:57692"/>
    </cofactor>
</comment>
<dbReference type="Proteomes" id="UP000255124">
    <property type="component" value="Unassembled WGS sequence"/>
</dbReference>
<evidence type="ECO:0000256" key="9">
    <source>
        <dbReference type="ARBA" id="ARBA00022857"/>
    </source>
</evidence>
<dbReference type="PROSITE" id="PS51387">
    <property type="entry name" value="FAD_PCMH"/>
    <property type="match status" value="1"/>
</dbReference>
<keyword evidence="5 16" id="KW-0963">Cytoplasm</keyword>
<evidence type="ECO:0000313" key="21">
    <source>
        <dbReference type="Proteomes" id="UP000255124"/>
    </source>
</evidence>
<dbReference type="InterPro" id="IPR036635">
    <property type="entry name" value="MurB_C_sf"/>
</dbReference>
<dbReference type="PANTHER" id="PTHR21071:SF4">
    <property type="entry name" value="UDP-N-ACETYLENOLPYRUVOYLGLUCOSAMINE REDUCTASE"/>
    <property type="match status" value="1"/>
</dbReference>
<keyword evidence="12 16" id="KW-0560">Oxidoreductase</keyword>
<evidence type="ECO:0000256" key="4">
    <source>
        <dbReference type="ARBA" id="ARBA00004752"/>
    </source>
</evidence>
<evidence type="ECO:0000256" key="16">
    <source>
        <dbReference type="HAMAP-Rule" id="MF_00037"/>
    </source>
</evidence>
<evidence type="ECO:0000256" key="14">
    <source>
        <dbReference type="ARBA" id="ARBA00023316"/>
    </source>
</evidence>
<reference evidence="19 21" key="2">
    <citation type="submission" date="2018-06" db="EMBL/GenBank/DDBJ databases">
        <authorList>
            <consortium name="Pathogen Informatics"/>
            <person name="Doyle S."/>
        </authorList>
    </citation>
    <scope>NUCLEOTIDE SEQUENCE [LARGE SCALE GENOMIC DNA]</scope>
    <source>
        <strain evidence="19 21">NCTC9810</strain>
    </source>
</reference>
<dbReference type="HAMAP" id="MF_00037">
    <property type="entry name" value="MurB"/>
    <property type="match status" value="1"/>
</dbReference>
<feature type="active site" description="Proton donor" evidence="16">
    <location>
        <position position="223"/>
    </location>
</feature>
<reference evidence="18 20" key="1">
    <citation type="submission" date="2017-12" db="EMBL/GenBank/DDBJ databases">
        <title>Phylogenetic diversity of female urinary microbiome.</title>
        <authorList>
            <person name="Thomas-White K."/>
            <person name="Wolfe A.J."/>
        </authorList>
    </citation>
    <scope>NUCLEOTIDE SEQUENCE [LARGE SCALE GENOMIC DNA]</scope>
    <source>
        <strain evidence="18 20">UMB0119</strain>
    </source>
</reference>
<dbReference type="NCBIfam" id="TIGR00179">
    <property type="entry name" value="murB"/>
    <property type="match status" value="1"/>
</dbReference>
<dbReference type="Proteomes" id="UP000234335">
    <property type="component" value="Unassembled WGS sequence"/>
</dbReference>
<keyword evidence="11 16" id="KW-0573">Peptidoglycan synthesis</keyword>
<evidence type="ECO:0000256" key="15">
    <source>
        <dbReference type="ARBA" id="ARBA00048914"/>
    </source>
</evidence>
<dbReference type="RefSeq" id="WP_101540645.1">
    <property type="nucleotide sequence ID" value="NZ_JBHWQV010000035.1"/>
</dbReference>
<dbReference type="GO" id="GO:0008762">
    <property type="term" value="F:UDP-N-acetylmuramate dehydrogenase activity"/>
    <property type="evidence" value="ECO:0007669"/>
    <property type="project" value="UniProtKB-UniRule"/>
</dbReference>
<keyword evidence="14 16" id="KW-0961">Cell wall biogenesis/degradation</keyword>
<dbReference type="InterPro" id="IPR016166">
    <property type="entry name" value="FAD-bd_PCMH"/>
</dbReference>
<dbReference type="Pfam" id="PF01565">
    <property type="entry name" value="FAD_binding_4"/>
    <property type="match status" value="1"/>
</dbReference>
<keyword evidence="9 16" id="KW-0521">NADP</keyword>
<accession>A0A2I1M6U9</accession>
<evidence type="ECO:0000256" key="12">
    <source>
        <dbReference type="ARBA" id="ARBA00023002"/>
    </source>
</evidence>
<dbReference type="NCBIfam" id="NF010480">
    <property type="entry name" value="PRK13905.1"/>
    <property type="match status" value="1"/>
</dbReference>
<dbReference type="Gene3D" id="3.30.465.10">
    <property type="match status" value="1"/>
</dbReference>
<evidence type="ECO:0000256" key="10">
    <source>
        <dbReference type="ARBA" id="ARBA00022960"/>
    </source>
</evidence>
<dbReference type="AlphaFoldDB" id="A0A2I1M6U9"/>
<dbReference type="SUPFAM" id="SSF56194">
    <property type="entry name" value="Uridine diphospho-N-Acetylenolpyruvylglucosamine reductase, MurB, C-terminal domain"/>
    <property type="match status" value="1"/>
</dbReference>
<evidence type="ECO:0000256" key="13">
    <source>
        <dbReference type="ARBA" id="ARBA00023306"/>
    </source>
</evidence>
<evidence type="ECO:0000313" key="18">
    <source>
        <dbReference type="EMBL" id="PKZ15827.1"/>
    </source>
</evidence>
<dbReference type="SUPFAM" id="SSF56176">
    <property type="entry name" value="FAD-binding/transporter-associated domain-like"/>
    <property type="match status" value="1"/>
</dbReference>
<dbReference type="Gene3D" id="3.30.43.10">
    <property type="entry name" value="Uridine Diphospho-n-acetylenolpyruvylglucosamine Reductase, domain 2"/>
    <property type="match status" value="1"/>
</dbReference>
<dbReference type="PANTHER" id="PTHR21071">
    <property type="entry name" value="UDP-N-ACETYLENOLPYRUVOYLGLUCOSAMINE REDUCTASE"/>
    <property type="match status" value="1"/>
</dbReference>
<protein>
    <recommendedName>
        <fullName evidence="16">UDP-N-acetylenolpyruvoylglucosamine reductase</fullName>
        <ecNumber evidence="16">1.3.1.98</ecNumber>
    </recommendedName>
    <alternativeName>
        <fullName evidence="16">UDP-N-acetylmuramate dehydrogenase</fullName>
    </alternativeName>
</protein>
<dbReference type="InterPro" id="IPR003170">
    <property type="entry name" value="MurB"/>
</dbReference>
<comment type="catalytic activity">
    <reaction evidence="15 16">
        <text>UDP-N-acetyl-alpha-D-muramate + NADP(+) = UDP-N-acetyl-3-O-(1-carboxyvinyl)-alpha-D-glucosamine + NADPH + H(+)</text>
        <dbReference type="Rhea" id="RHEA:12248"/>
        <dbReference type="ChEBI" id="CHEBI:15378"/>
        <dbReference type="ChEBI" id="CHEBI:57783"/>
        <dbReference type="ChEBI" id="CHEBI:58349"/>
        <dbReference type="ChEBI" id="CHEBI:68483"/>
        <dbReference type="ChEBI" id="CHEBI:70757"/>
        <dbReference type="EC" id="1.3.1.98"/>
    </reaction>
</comment>
<evidence type="ECO:0000313" key="20">
    <source>
        <dbReference type="Proteomes" id="UP000234335"/>
    </source>
</evidence>
<evidence type="ECO:0000256" key="1">
    <source>
        <dbReference type="ARBA" id="ARBA00001974"/>
    </source>
</evidence>